<evidence type="ECO:0000256" key="1">
    <source>
        <dbReference type="ARBA" id="ARBA00001947"/>
    </source>
</evidence>
<dbReference type="Proteomes" id="UP000774326">
    <property type="component" value="Unassembled WGS sequence"/>
</dbReference>
<evidence type="ECO:0000256" key="12">
    <source>
        <dbReference type="ARBA" id="ARBA00023049"/>
    </source>
</evidence>
<evidence type="ECO:0000259" key="17">
    <source>
        <dbReference type="PROSITE" id="PS50249"/>
    </source>
</evidence>
<dbReference type="InterPro" id="IPR000555">
    <property type="entry name" value="JAMM/MPN+_dom"/>
</dbReference>
<dbReference type="InterPro" id="IPR037518">
    <property type="entry name" value="MPN"/>
</dbReference>
<dbReference type="CDD" id="cd08066">
    <property type="entry name" value="MPN_AMSH_like"/>
    <property type="match status" value="1"/>
</dbReference>
<keyword evidence="19" id="KW-1185">Reference proteome</keyword>
<dbReference type="PANTHER" id="PTHR12947:SF13">
    <property type="entry name" value="FI19924P1"/>
    <property type="match status" value="1"/>
</dbReference>
<keyword evidence="12" id="KW-0482">Metalloprotease</keyword>
<evidence type="ECO:0000256" key="3">
    <source>
        <dbReference type="ARBA" id="ARBA00010981"/>
    </source>
</evidence>
<dbReference type="Pfam" id="PF08969">
    <property type="entry name" value="USP8_dimer"/>
    <property type="match status" value="1"/>
</dbReference>
<gene>
    <name evidence="18" type="ORF">WICPIJ_008680</name>
</gene>
<feature type="compositionally biased region" description="Basic and acidic residues" evidence="16">
    <location>
        <begin position="143"/>
        <end position="169"/>
    </location>
</feature>
<keyword evidence="8" id="KW-0967">Endosome</keyword>
<comment type="function">
    <text evidence="13">Inhibitor of the DOA4 deubiquitinase involved in the regulation of protein degradation by the proteasome and maintenance of a normal level of free ubiquitin.</text>
</comment>
<dbReference type="OrthoDB" id="3640at2759"/>
<sequence>MPVPMDSDGTYSIKQLVEEAHEYEYSPTVPLKIYLTTANRLKANANLFKEQDHYADAYKLYIRFLDLLTNKIATHPQLSKKHPVEYKRYLMLVKQASDVFQSAEDVKVILSEKIDRYQRLTKKLADQRAKEAHEKLMRAADELKKKRQEEEAKEEQKRVEENANHRSLSDNESVISDISVQATELPIGSDSAESSSKFQGLRRKFSDSLFNHNAAHSTPHLEVVESYPTIPKFHVPAQKHNLVSEIEGPPPVPPPKISSEPPSNIPPLTPMRQSIVPAYSSSSGKILGPSSVTEHSHAGSTSQRQHSPPTTSIQHKPIAVNEAGKTLKKTFIPLELKSQFLEIASSNTKRKLETCGILCGKLSLNAFFVTTLLIPKQESTENTCQTVDEELMFDYIDKNDLFVLGWIHTHPTQSCFLSSVDLHTQNAYQLMLPEAVAIVCAPSIRHDVGSGDFGVFRLTDPPGVGVITKCQRSGFHPHNEGNLYKSCERRNKGHVVFESGLPFIKHDLR</sequence>
<evidence type="ECO:0000256" key="15">
    <source>
        <dbReference type="ARBA" id="ARBA00039609"/>
    </source>
</evidence>
<keyword evidence="11" id="KW-0862">Zinc</keyword>
<comment type="similarity">
    <text evidence="3">Belongs to the peptidase M67C family.</text>
</comment>
<dbReference type="GO" id="GO:0061578">
    <property type="term" value="F:K63-linked deubiquitinase activity"/>
    <property type="evidence" value="ECO:0007669"/>
    <property type="project" value="InterPro"/>
</dbReference>
<evidence type="ECO:0000313" key="19">
    <source>
        <dbReference type="Proteomes" id="UP000774326"/>
    </source>
</evidence>
<keyword evidence="10" id="KW-0378">Hydrolase</keyword>
<dbReference type="SMART" id="SM00232">
    <property type="entry name" value="JAB_MPN"/>
    <property type="match status" value="1"/>
</dbReference>
<evidence type="ECO:0000256" key="5">
    <source>
        <dbReference type="ARBA" id="ARBA00022690"/>
    </source>
</evidence>
<dbReference type="GO" id="GO:0016020">
    <property type="term" value="C:membrane"/>
    <property type="evidence" value="ECO:0007669"/>
    <property type="project" value="TreeGrafter"/>
</dbReference>
<evidence type="ECO:0000256" key="14">
    <source>
        <dbReference type="ARBA" id="ARBA00038426"/>
    </source>
</evidence>
<evidence type="ECO:0000256" key="2">
    <source>
        <dbReference type="ARBA" id="ARBA00004177"/>
    </source>
</evidence>
<dbReference type="Pfam" id="PF01398">
    <property type="entry name" value="JAB"/>
    <property type="match status" value="1"/>
</dbReference>
<feature type="domain" description="MPN" evidence="17">
    <location>
        <begin position="329"/>
        <end position="462"/>
    </location>
</feature>
<dbReference type="GO" id="GO:0004869">
    <property type="term" value="F:cysteine-type endopeptidase inhibitor activity"/>
    <property type="evidence" value="ECO:0007669"/>
    <property type="project" value="UniProtKB-KW"/>
</dbReference>
<feature type="compositionally biased region" description="Low complexity" evidence="16">
    <location>
        <begin position="280"/>
        <end position="291"/>
    </location>
</feature>
<dbReference type="FunFam" id="3.40.140.10:FF:000033">
    <property type="entry name" value="AMSH-like protease sst2"/>
    <property type="match status" value="1"/>
</dbReference>
<feature type="region of interest" description="Disordered" evidence="16">
    <location>
        <begin position="280"/>
        <end position="316"/>
    </location>
</feature>
<evidence type="ECO:0000256" key="9">
    <source>
        <dbReference type="ARBA" id="ARBA00022786"/>
    </source>
</evidence>
<keyword evidence="4" id="KW-0645">Protease</keyword>
<feature type="compositionally biased region" description="Polar residues" evidence="16">
    <location>
        <begin position="298"/>
        <end position="314"/>
    </location>
</feature>
<keyword evidence="6" id="KW-0789">Thiol protease inhibitor</keyword>
<protein>
    <recommendedName>
        <fullName evidence="15">Regulator of free ubiquitin chains 1</fullName>
    </recommendedName>
</protein>
<feature type="region of interest" description="Disordered" evidence="16">
    <location>
        <begin position="143"/>
        <end position="174"/>
    </location>
</feature>
<reference evidence="18" key="2">
    <citation type="submission" date="2021-01" db="EMBL/GenBank/DDBJ databases">
        <authorList>
            <person name="Schikora-Tamarit M.A."/>
        </authorList>
    </citation>
    <scope>NUCLEOTIDE SEQUENCE</scope>
    <source>
        <strain evidence="18">CBS2887</strain>
    </source>
</reference>
<evidence type="ECO:0000256" key="16">
    <source>
        <dbReference type="SAM" id="MobiDB-lite"/>
    </source>
</evidence>
<name>A0A9P8PVR6_WICPI</name>
<dbReference type="GO" id="GO:0046872">
    <property type="term" value="F:metal ion binding"/>
    <property type="evidence" value="ECO:0007669"/>
    <property type="project" value="UniProtKB-KW"/>
</dbReference>
<evidence type="ECO:0000256" key="13">
    <source>
        <dbReference type="ARBA" id="ARBA00037208"/>
    </source>
</evidence>
<keyword evidence="7" id="KW-0479">Metal-binding</keyword>
<evidence type="ECO:0000256" key="6">
    <source>
        <dbReference type="ARBA" id="ARBA00022704"/>
    </source>
</evidence>
<comment type="caution">
    <text evidence="18">The sequence shown here is derived from an EMBL/GenBank/DDBJ whole genome shotgun (WGS) entry which is preliminary data.</text>
</comment>
<evidence type="ECO:0000313" key="18">
    <source>
        <dbReference type="EMBL" id="KAH3679211.1"/>
    </source>
</evidence>
<dbReference type="PANTHER" id="PTHR12947">
    <property type="entry name" value="AMSH-LIKE PROTEASE"/>
    <property type="match status" value="1"/>
</dbReference>
<evidence type="ECO:0000256" key="4">
    <source>
        <dbReference type="ARBA" id="ARBA00022670"/>
    </source>
</evidence>
<comment type="subcellular location">
    <subcellularLocation>
        <location evidence="2">Endosome</location>
    </subcellularLocation>
</comment>
<accession>A0A9P8PVR6</accession>
<keyword evidence="5" id="KW-0646">Protease inhibitor</keyword>
<evidence type="ECO:0000256" key="11">
    <source>
        <dbReference type="ARBA" id="ARBA00022833"/>
    </source>
</evidence>
<reference evidence="18" key="1">
    <citation type="journal article" date="2021" name="Open Biol.">
        <title>Shared evolutionary footprints suggest mitochondrial oxidative damage underlies multiple complex I losses in fungi.</title>
        <authorList>
            <person name="Schikora-Tamarit M.A."/>
            <person name="Marcet-Houben M."/>
            <person name="Nosek J."/>
            <person name="Gabaldon T."/>
        </authorList>
    </citation>
    <scope>NUCLEOTIDE SEQUENCE</scope>
    <source>
        <strain evidence="18">CBS2887</strain>
    </source>
</reference>
<dbReference type="PROSITE" id="PS50249">
    <property type="entry name" value="MPN"/>
    <property type="match status" value="1"/>
</dbReference>
<dbReference type="AlphaFoldDB" id="A0A9P8PVR6"/>
<dbReference type="GO" id="GO:0070536">
    <property type="term" value="P:protein K63-linked deubiquitination"/>
    <property type="evidence" value="ECO:0007669"/>
    <property type="project" value="InterPro"/>
</dbReference>
<dbReference type="GO" id="GO:0005768">
    <property type="term" value="C:endosome"/>
    <property type="evidence" value="ECO:0007669"/>
    <property type="project" value="UniProtKB-SubCell"/>
</dbReference>
<evidence type="ECO:0000256" key="10">
    <source>
        <dbReference type="ARBA" id="ARBA00022801"/>
    </source>
</evidence>
<evidence type="ECO:0000256" key="7">
    <source>
        <dbReference type="ARBA" id="ARBA00022723"/>
    </source>
</evidence>
<dbReference type="Gene3D" id="1.20.58.80">
    <property type="entry name" value="Phosphotransferase system, lactose/cellobiose-type IIA subunit"/>
    <property type="match status" value="1"/>
</dbReference>
<dbReference type="SUPFAM" id="SSF102712">
    <property type="entry name" value="JAB1/MPN domain"/>
    <property type="match status" value="1"/>
</dbReference>
<dbReference type="EMBL" id="JAEUBG010005007">
    <property type="protein sequence ID" value="KAH3679211.1"/>
    <property type="molecule type" value="Genomic_DNA"/>
</dbReference>
<comment type="similarity">
    <text evidence="14">Belongs to the RFU1 family.</text>
</comment>
<evidence type="ECO:0000256" key="8">
    <source>
        <dbReference type="ARBA" id="ARBA00022753"/>
    </source>
</evidence>
<dbReference type="InterPro" id="IPR044098">
    <property type="entry name" value="STAMBP/STALP-like_MPN"/>
</dbReference>
<organism evidence="18 19">
    <name type="scientific">Wickerhamomyces pijperi</name>
    <name type="common">Yeast</name>
    <name type="synonym">Pichia pijperi</name>
    <dbReference type="NCBI Taxonomy" id="599730"/>
    <lineage>
        <taxon>Eukaryota</taxon>
        <taxon>Fungi</taxon>
        <taxon>Dikarya</taxon>
        <taxon>Ascomycota</taxon>
        <taxon>Saccharomycotina</taxon>
        <taxon>Saccharomycetes</taxon>
        <taxon>Phaffomycetales</taxon>
        <taxon>Wickerhamomycetaceae</taxon>
        <taxon>Wickerhamomyces</taxon>
    </lineage>
</organism>
<dbReference type="InterPro" id="IPR015063">
    <property type="entry name" value="USP8_dimer"/>
</dbReference>
<dbReference type="GO" id="GO:0006508">
    <property type="term" value="P:proteolysis"/>
    <property type="evidence" value="ECO:0007669"/>
    <property type="project" value="UniProtKB-KW"/>
</dbReference>
<comment type="cofactor">
    <cofactor evidence="1">
        <name>Zn(2+)</name>
        <dbReference type="ChEBI" id="CHEBI:29105"/>
    </cofactor>
</comment>
<dbReference type="Gene3D" id="3.40.140.10">
    <property type="entry name" value="Cytidine Deaminase, domain 2"/>
    <property type="match status" value="1"/>
</dbReference>
<proteinExistence type="inferred from homology"/>
<keyword evidence="9" id="KW-0833">Ubl conjugation pathway</keyword>
<dbReference type="GO" id="GO:0140492">
    <property type="term" value="F:metal-dependent deubiquitinase activity"/>
    <property type="evidence" value="ECO:0007669"/>
    <property type="project" value="InterPro"/>
</dbReference>